<evidence type="ECO:0000313" key="1">
    <source>
        <dbReference type="EMBL" id="CAE0810834.1"/>
    </source>
</evidence>
<dbReference type="EMBL" id="HBJA01062199">
    <property type="protein sequence ID" value="CAE0810834.1"/>
    <property type="molecule type" value="Transcribed_RNA"/>
</dbReference>
<sequence length="106" mass="11817">MHMALFLVPSFHSWGPLAIPMDEEVDFCLHGNLNPHANVGGPFFVHTRRSQTPALAHLHCIALPARAAGFLSKVSLLWFFKCIIFWESSVAAKRDIFGGHVRTLAH</sequence>
<name>A0A7S4CYY7_9EUGL</name>
<protein>
    <submittedName>
        <fullName evidence="1">Uncharacterized protein</fullName>
    </submittedName>
</protein>
<organism evidence="1">
    <name type="scientific">Eutreptiella gymnastica</name>
    <dbReference type="NCBI Taxonomy" id="73025"/>
    <lineage>
        <taxon>Eukaryota</taxon>
        <taxon>Discoba</taxon>
        <taxon>Euglenozoa</taxon>
        <taxon>Euglenida</taxon>
        <taxon>Spirocuta</taxon>
        <taxon>Euglenophyceae</taxon>
        <taxon>Eutreptiales</taxon>
        <taxon>Eutreptiaceae</taxon>
        <taxon>Eutreptiella</taxon>
    </lineage>
</organism>
<proteinExistence type="predicted"/>
<reference evidence="1" key="1">
    <citation type="submission" date="2021-01" db="EMBL/GenBank/DDBJ databases">
        <authorList>
            <person name="Corre E."/>
            <person name="Pelletier E."/>
            <person name="Niang G."/>
            <person name="Scheremetjew M."/>
            <person name="Finn R."/>
            <person name="Kale V."/>
            <person name="Holt S."/>
            <person name="Cochrane G."/>
            <person name="Meng A."/>
            <person name="Brown T."/>
            <person name="Cohen L."/>
        </authorList>
    </citation>
    <scope>NUCLEOTIDE SEQUENCE</scope>
    <source>
        <strain evidence="1">CCMP1594</strain>
    </source>
</reference>
<gene>
    <name evidence="1" type="ORF">EGYM00163_LOCUS21981</name>
</gene>
<dbReference type="AlphaFoldDB" id="A0A7S4CYY7"/>
<accession>A0A7S4CYY7</accession>